<feature type="region of interest" description="Disordered" evidence="1">
    <location>
        <begin position="145"/>
        <end position="253"/>
    </location>
</feature>
<dbReference type="EMBL" id="JBHUCP010000035">
    <property type="protein sequence ID" value="MFD1534522.1"/>
    <property type="molecule type" value="Genomic_DNA"/>
</dbReference>
<evidence type="ECO:0000313" key="3">
    <source>
        <dbReference type="Proteomes" id="UP001597145"/>
    </source>
</evidence>
<dbReference type="InterPro" id="IPR009012">
    <property type="entry name" value="GrpE_head"/>
</dbReference>
<feature type="compositionally biased region" description="Basic residues" evidence="1">
    <location>
        <begin position="237"/>
        <end position="246"/>
    </location>
</feature>
<protein>
    <recommendedName>
        <fullName evidence="4">Molecular chaperone GrpE</fullName>
    </recommendedName>
</protein>
<gene>
    <name evidence="2" type="ORF">ACFSCY_34395</name>
</gene>
<name>A0ABW4FVY4_9PSEU</name>
<keyword evidence="3" id="KW-1185">Reference proteome</keyword>
<dbReference type="RefSeq" id="WP_343976219.1">
    <property type="nucleotide sequence ID" value="NZ_BAAAJG010000008.1"/>
</dbReference>
<evidence type="ECO:0000256" key="1">
    <source>
        <dbReference type="SAM" id="MobiDB-lite"/>
    </source>
</evidence>
<evidence type="ECO:0000313" key="2">
    <source>
        <dbReference type="EMBL" id="MFD1534522.1"/>
    </source>
</evidence>
<feature type="compositionally biased region" description="Acidic residues" evidence="1">
    <location>
        <begin position="154"/>
        <end position="167"/>
    </location>
</feature>
<proteinExistence type="predicted"/>
<reference evidence="3" key="1">
    <citation type="journal article" date="2019" name="Int. J. Syst. Evol. Microbiol.">
        <title>The Global Catalogue of Microorganisms (GCM) 10K type strain sequencing project: providing services to taxonomists for standard genome sequencing and annotation.</title>
        <authorList>
            <consortium name="The Broad Institute Genomics Platform"/>
            <consortium name="The Broad Institute Genome Sequencing Center for Infectious Disease"/>
            <person name="Wu L."/>
            <person name="Ma J."/>
        </authorList>
    </citation>
    <scope>NUCLEOTIDE SEQUENCE [LARGE SCALE GENOMIC DNA]</scope>
    <source>
        <strain evidence="3">JCM 12165</strain>
    </source>
</reference>
<comment type="caution">
    <text evidence="2">The sequence shown here is derived from an EMBL/GenBank/DDBJ whole genome shotgun (WGS) entry which is preliminary data.</text>
</comment>
<accession>A0ABW4FVY4</accession>
<evidence type="ECO:0008006" key="4">
    <source>
        <dbReference type="Google" id="ProtNLM"/>
    </source>
</evidence>
<dbReference type="Gene3D" id="2.30.22.10">
    <property type="entry name" value="Head domain of nucleotide exchange factor GrpE"/>
    <property type="match status" value="1"/>
</dbReference>
<sequence length="253" mass="26368">MADLSIRDLADKVDDLSRLVARQSGALGQIADPRRRPGSDVALLVDLHALRGDALAAASTTRSGKERGAFEAIATGLERLLAGRGGVLVVPRAGHPFSAATMEATEEVACSDASLDRTVATLLAPGLEADGRTVRPARVAVHRYVAQPVATDPAPEDTPEPQPEDTPEPPAPERNGHGPVTNGRKVSRARRPAAASAEPEPGPGAERKARPARRAKQPSPTQPEPESAASDPETRAPAKRAARKPPARNPGSA</sequence>
<dbReference type="Proteomes" id="UP001597145">
    <property type="component" value="Unassembled WGS sequence"/>
</dbReference>
<organism evidence="2 3">
    <name type="scientific">Pseudonocardia aurantiaca</name>
    <dbReference type="NCBI Taxonomy" id="75290"/>
    <lineage>
        <taxon>Bacteria</taxon>
        <taxon>Bacillati</taxon>
        <taxon>Actinomycetota</taxon>
        <taxon>Actinomycetes</taxon>
        <taxon>Pseudonocardiales</taxon>
        <taxon>Pseudonocardiaceae</taxon>
        <taxon>Pseudonocardia</taxon>
    </lineage>
</organism>